<evidence type="ECO:0000313" key="1">
    <source>
        <dbReference type="EMBL" id="OAP91385.1"/>
    </source>
</evidence>
<organism evidence="1 2">
    <name type="scientific">Acidithiobacillus ferrooxidans</name>
    <name type="common">Thiobacillus ferrooxidans</name>
    <dbReference type="NCBI Taxonomy" id="920"/>
    <lineage>
        <taxon>Bacteria</taxon>
        <taxon>Pseudomonadati</taxon>
        <taxon>Pseudomonadota</taxon>
        <taxon>Acidithiobacillia</taxon>
        <taxon>Acidithiobacillales</taxon>
        <taxon>Acidithiobacillaceae</taxon>
        <taxon>Acidithiobacillus</taxon>
    </lineage>
</organism>
<dbReference type="AlphaFoldDB" id="A0A179BJC3"/>
<reference evidence="1 2" key="1">
    <citation type="submission" date="2016-04" db="EMBL/GenBank/DDBJ databases">
        <title>Acidithiobacillus ferrooxidans genome sequencing and assembly.</title>
        <authorList>
            <person name="Zhou Z."/>
        </authorList>
    </citation>
    <scope>NUCLEOTIDE SEQUENCE [LARGE SCALE GENOMIC DNA]</scope>
    <source>
        <strain evidence="1 2">BY0502</strain>
    </source>
</reference>
<dbReference type="EMBL" id="LVXZ01000086">
    <property type="protein sequence ID" value="OAP91385.1"/>
    <property type="molecule type" value="Genomic_DNA"/>
</dbReference>
<sequence>MNGFYWSNDVIFFPLLNDRNQSLSAIENGRPRIPHHLCFIHTRISAPSINLLETTQLPLYV</sequence>
<dbReference type="Proteomes" id="UP000078302">
    <property type="component" value="Unassembled WGS sequence"/>
</dbReference>
<comment type="caution">
    <text evidence="1">The sequence shown here is derived from an EMBL/GenBank/DDBJ whole genome shotgun (WGS) entry which is preliminary data.</text>
</comment>
<keyword evidence="2" id="KW-1185">Reference proteome</keyword>
<gene>
    <name evidence="1" type="ORF">A4H96_07300</name>
</gene>
<name>A0A179BJC3_ACIFR</name>
<protein>
    <submittedName>
        <fullName evidence="1">Uncharacterized protein</fullName>
    </submittedName>
</protein>
<accession>A0A179BJC3</accession>
<evidence type="ECO:0000313" key="2">
    <source>
        <dbReference type="Proteomes" id="UP000078302"/>
    </source>
</evidence>
<proteinExistence type="predicted"/>